<organism evidence="1">
    <name type="scientific">Arundo donax</name>
    <name type="common">Giant reed</name>
    <name type="synonym">Donax arundinaceus</name>
    <dbReference type="NCBI Taxonomy" id="35708"/>
    <lineage>
        <taxon>Eukaryota</taxon>
        <taxon>Viridiplantae</taxon>
        <taxon>Streptophyta</taxon>
        <taxon>Embryophyta</taxon>
        <taxon>Tracheophyta</taxon>
        <taxon>Spermatophyta</taxon>
        <taxon>Magnoliopsida</taxon>
        <taxon>Liliopsida</taxon>
        <taxon>Poales</taxon>
        <taxon>Poaceae</taxon>
        <taxon>PACMAD clade</taxon>
        <taxon>Arundinoideae</taxon>
        <taxon>Arundineae</taxon>
        <taxon>Arundo</taxon>
    </lineage>
</organism>
<proteinExistence type="predicted"/>
<dbReference type="EMBL" id="GBRH01243505">
    <property type="protein sequence ID" value="JAD54390.1"/>
    <property type="molecule type" value="Transcribed_RNA"/>
</dbReference>
<sequence>MDGTDHQLATLQLVRMVPLLPVSTPMAPILTMAATKSVWNESGLLVYPTTCAAVVGSARSAWSELSRPRLATTLA</sequence>
<name>A0A0A9UCD5_ARUDO</name>
<accession>A0A0A9UCD5</accession>
<dbReference type="AlphaFoldDB" id="A0A0A9UCD5"/>
<reference evidence="1" key="1">
    <citation type="submission" date="2014-09" db="EMBL/GenBank/DDBJ databases">
        <authorList>
            <person name="Magalhaes I.L.F."/>
            <person name="Oliveira U."/>
            <person name="Santos F.R."/>
            <person name="Vidigal T.H.D.A."/>
            <person name="Brescovit A.D."/>
            <person name="Santos A.J."/>
        </authorList>
    </citation>
    <scope>NUCLEOTIDE SEQUENCE</scope>
    <source>
        <tissue evidence="1">Shoot tissue taken approximately 20 cm above the soil surface</tissue>
    </source>
</reference>
<reference evidence="1" key="2">
    <citation type="journal article" date="2015" name="Data Brief">
        <title>Shoot transcriptome of the giant reed, Arundo donax.</title>
        <authorList>
            <person name="Barrero R.A."/>
            <person name="Guerrero F.D."/>
            <person name="Moolhuijzen P."/>
            <person name="Goolsby J.A."/>
            <person name="Tidwell J."/>
            <person name="Bellgard S.E."/>
            <person name="Bellgard M.I."/>
        </authorList>
    </citation>
    <scope>NUCLEOTIDE SEQUENCE</scope>
    <source>
        <tissue evidence="1">Shoot tissue taken approximately 20 cm above the soil surface</tissue>
    </source>
</reference>
<evidence type="ECO:0000313" key="1">
    <source>
        <dbReference type="EMBL" id="JAD54390.1"/>
    </source>
</evidence>
<protein>
    <submittedName>
        <fullName evidence="1">Uncharacterized protein</fullName>
    </submittedName>
</protein>